<organism evidence="1 2">
    <name type="scientific">Salinibacter ruber</name>
    <dbReference type="NCBI Taxonomy" id="146919"/>
    <lineage>
        <taxon>Bacteria</taxon>
        <taxon>Pseudomonadati</taxon>
        <taxon>Rhodothermota</taxon>
        <taxon>Rhodothermia</taxon>
        <taxon>Rhodothermales</taxon>
        <taxon>Salinibacteraceae</taxon>
        <taxon>Salinibacter</taxon>
    </lineage>
</organism>
<gene>
    <name evidence="1" type="ORF">GGP82_000731</name>
</gene>
<dbReference type="AlphaFoldDB" id="A0A9X2R4J9"/>
<evidence type="ECO:0000313" key="2">
    <source>
        <dbReference type="Proteomes" id="UP001155034"/>
    </source>
</evidence>
<dbReference type="Proteomes" id="UP001155034">
    <property type="component" value="Unassembled WGS sequence"/>
</dbReference>
<dbReference type="GO" id="GO:0004497">
    <property type="term" value="F:monooxygenase activity"/>
    <property type="evidence" value="ECO:0007669"/>
    <property type="project" value="UniProtKB-KW"/>
</dbReference>
<keyword evidence="1" id="KW-0560">Oxidoreductase</keyword>
<name>A0A9X2R4J9_9BACT</name>
<sequence length="113" mass="12753">MIARVWRGWTAPDDADRYERLLRTEILPDIAAQSGEGFRGAAVYRRPDGNDVAFMTVLRFASMDAVRHFVGTDPQKAHVPPAARALLRRFEDEAAHYDVVVDNHEQRALHSPA</sequence>
<dbReference type="EMBL" id="JANTYZ010000001">
    <property type="protein sequence ID" value="MCS3864200.1"/>
    <property type="molecule type" value="Genomic_DNA"/>
</dbReference>
<keyword evidence="1" id="KW-0503">Monooxygenase</keyword>
<accession>A0A9X2R4J9</accession>
<dbReference type="InterPro" id="IPR011008">
    <property type="entry name" value="Dimeric_a/b-barrel"/>
</dbReference>
<protein>
    <submittedName>
        <fullName evidence="1">Antibiotic biosynthesis monooxygenase (ABM) superfamily enzyme</fullName>
    </submittedName>
</protein>
<evidence type="ECO:0000313" key="1">
    <source>
        <dbReference type="EMBL" id="MCS3864200.1"/>
    </source>
</evidence>
<dbReference type="SUPFAM" id="SSF54909">
    <property type="entry name" value="Dimeric alpha+beta barrel"/>
    <property type="match status" value="1"/>
</dbReference>
<comment type="caution">
    <text evidence="1">The sequence shown here is derived from an EMBL/GenBank/DDBJ whole genome shotgun (WGS) entry which is preliminary data.</text>
</comment>
<reference evidence="1" key="1">
    <citation type="submission" date="2022-08" db="EMBL/GenBank/DDBJ databases">
        <title>Genomic Encyclopedia of Type Strains, Phase V (KMG-V): Genome sequencing to study the core and pangenomes of soil and plant-associated prokaryotes.</title>
        <authorList>
            <person name="Whitman W."/>
        </authorList>
    </citation>
    <scope>NUCLEOTIDE SEQUENCE</scope>
    <source>
        <strain evidence="1">SP2016B</strain>
    </source>
</reference>
<dbReference type="RefSeq" id="WP_259083094.1">
    <property type="nucleotide sequence ID" value="NZ_JANTYZ010000001.1"/>
</dbReference>
<proteinExistence type="predicted"/>